<protein>
    <recommendedName>
        <fullName evidence="6">Glutathione S-transferase</fullName>
    </recommendedName>
</protein>
<dbReference type="Pfam" id="PF02798">
    <property type="entry name" value="GST_N"/>
    <property type="match status" value="1"/>
</dbReference>
<dbReference type="InterPro" id="IPR004045">
    <property type="entry name" value="Glutathione_S-Trfase_N"/>
</dbReference>
<accession>A0AA39GNC9</accession>
<proteinExistence type="inferred from homology"/>
<dbReference type="PROSITE" id="PS50405">
    <property type="entry name" value="GST_CTER"/>
    <property type="match status" value="1"/>
</dbReference>
<dbReference type="PANTHER" id="PTHR11571:SF150">
    <property type="entry name" value="GLUTATHIONE S-TRANSFERASE"/>
    <property type="match status" value="1"/>
</dbReference>
<dbReference type="PANTHER" id="PTHR11571">
    <property type="entry name" value="GLUTATHIONE S-TRANSFERASE"/>
    <property type="match status" value="1"/>
</dbReference>
<dbReference type="InterPro" id="IPR010987">
    <property type="entry name" value="Glutathione-S-Trfase_C-like"/>
</dbReference>
<dbReference type="Pfam" id="PF14497">
    <property type="entry name" value="GST_C_3"/>
    <property type="match status" value="1"/>
</dbReference>
<evidence type="ECO:0000313" key="5">
    <source>
        <dbReference type="Proteomes" id="UP001175261"/>
    </source>
</evidence>
<comment type="caution">
    <text evidence="4">The sequence shown here is derived from an EMBL/GenBank/DDBJ whole genome shotgun (WGS) entry which is preliminary data.</text>
</comment>
<evidence type="ECO:0000259" key="3">
    <source>
        <dbReference type="PROSITE" id="PS50405"/>
    </source>
</evidence>
<dbReference type="InterPro" id="IPR036282">
    <property type="entry name" value="Glutathione-S-Trfase_C_sf"/>
</dbReference>
<organism evidence="4 5">
    <name type="scientific">Sarocladium strictum</name>
    <name type="common">Black bundle disease fungus</name>
    <name type="synonym">Acremonium strictum</name>
    <dbReference type="NCBI Taxonomy" id="5046"/>
    <lineage>
        <taxon>Eukaryota</taxon>
        <taxon>Fungi</taxon>
        <taxon>Dikarya</taxon>
        <taxon>Ascomycota</taxon>
        <taxon>Pezizomycotina</taxon>
        <taxon>Sordariomycetes</taxon>
        <taxon>Hypocreomycetidae</taxon>
        <taxon>Hypocreales</taxon>
        <taxon>Sarocladiaceae</taxon>
        <taxon>Sarocladium</taxon>
    </lineage>
</organism>
<dbReference type="SUPFAM" id="SSF52833">
    <property type="entry name" value="Thioredoxin-like"/>
    <property type="match status" value="1"/>
</dbReference>
<reference evidence="4" key="1">
    <citation type="submission" date="2022-10" db="EMBL/GenBank/DDBJ databases">
        <title>Determination and structural analysis of whole genome sequence of Sarocladium strictum F4-1.</title>
        <authorList>
            <person name="Hu L."/>
            <person name="Jiang Y."/>
        </authorList>
    </citation>
    <scope>NUCLEOTIDE SEQUENCE</scope>
    <source>
        <strain evidence="4">F4-1</strain>
    </source>
</reference>
<evidence type="ECO:0000256" key="1">
    <source>
        <dbReference type="ARBA" id="ARBA00007409"/>
    </source>
</evidence>
<dbReference type="SFLD" id="SFLDS00019">
    <property type="entry name" value="Glutathione_Transferase_(cytos"/>
    <property type="match status" value="1"/>
</dbReference>
<name>A0AA39GNC9_SARSR</name>
<dbReference type="SUPFAM" id="SSF47616">
    <property type="entry name" value="GST C-terminal domain-like"/>
    <property type="match status" value="1"/>
</dbReference>
<dbReference type="PROSITE" id="PS50404">
    <property type="entry name" value="GST_NTER"/>
    <property type="match status" value="1"/>
</dbReference>
<evidence type="ECO:0008006" key="6">
    <source>
        <dbReference type="Google" id="ProtNLM"/>
    </source>
</evidence>
<dbReference type="GO" id="GO:0006749">
    <property type="term" value="P:glutathione metabolic process"/>
    <property type="evidence" value="ECO:0007669"/>
    <property type="project" value="TreeGrafter"/>
</dbReference>
<feature type="domain" description="GST C-terminal" evidence="3">
    <location>
        <begin position="89"/>
        <end position="201"/>
    </location>
</feature>
<evidence type="ECO:0000259" key="2">
    <source>
        <dbReference type="PROSITE" id="PS50404"/>
    </source>
</evidence>
<feature type="domain" description="GST N-terminal" evidence="2">
    <location>
        <begin position="5"/>
        <end position="86"/>
    </location>
</feature>
<sequence>MSDLPVLHYFSLGRLGRGEVVRLFLAELGIEYKNEYYTYDEAWRKKSEDLKLNLTGSLPVLDIDGHRLSQHVPILRYLSRRAGGYDGETNYEKFIVDAVSDVYVDYRAQWVASLTGVTDDYKNEKAPRAIRVLDSYYKEDKGGPYLLGDRVTYADFAVYQILDNDTCHGAKPDLPPSLVKLMEAMRNRPQLKEYIAKREAA</sequence>
<dbReference type="GO" id="GO:0004364">
    <property type="term" value="F:glutathione transferase activity"/>
    <property type="evidence" value="ECO:0007669"/>
    <property type="project" value="TreeGrafter"/>
</dbReference>
<dbReference type="InterPro" id="IPR004046">
    <property type="entry name" value="GST_C"/>
</dbReference>
<dbReference type="CDD" id="cd03039">
    <property type="entry name" value="GST_N_Sigma_like"/>
    <property type="match status" value="1"/>
</dbReference>
<dbReference type="InterPro" id="IPR050213">
    <property type="entry name" value="GST_superfamily"/>
</dbReference>
<dbReference type="InterPro" id="IPR036249">
    <property type="entry name" value="Thioredoxin-like_sf"/>
</dbReference>
<dbReference type="AlphaFoldDB" id="A0AA39GNC9"/>
<dbReference type="Proteomes" id="UP001175261">
    <property type="component" value="Unassembled WGS sequence"/>
</dbReference>
<dbReference type="InterPro" id="IPR040079">
    <property type="entry name" value="Glutathione_S-Trfase"/>
</dbReference>
<dbReference type="EMBL" id="JAPDFR010000001">
    <property type="protein sequence ID" value="KAK0390532.1"/>
    <property type="molecule type" value="Genomic_DNA"/>
</dbReference>
<keyword evidence="5" id="KW-1185">Reference proteome</keyword>
<gene>
    <name evidence="4" type="ORF">NLU13_0036</name>
</gene>
<comment type="similarity">
    <text evidence="1">Belongs to the GST superfamily.</text>
</comment>
<evidence type="ECO:0000313" key="4">
    <source>
        <dbReference type="EMBL" id="KAK0390532.1"/>
    </source>
</evidence>
<dbReference type="Gene3D" id="1.20.1050.130">
    <property type="match status" value="1"/>
</dbReference>